<protein>
    <submittedName>
        <fullName evidence="1">Uncharacterized protein</fullName>
    </submittedName>
</protein>
<dbReference type="Proteomes" id="UP000271624">
    <property type="component" value="Unassembled WGS sequence"/>
</dbReference>
<dbReference type="EMBL" id="RSCL01000033">
    <property type="protein sequence ID" value="RUS97359.1"/>
    <property type="molecule type" value="Genomic_DNA"/>
</dbReference>
<sequence length="62" mass="7145">MSKVKQQENDHYLKNFLTFLAQDIENNPTHIHPISFDLFNRAQSLVAGIDVDLDTPLCDEDE</sequence>
<dbReference type="AlphaFoldDB" id="A0A433UU60"/>
<evidence type="ECO:0000313" key="2">
    <source>
        <dbReference type="Proteomes" id="UP000271624"/>
    </source>
</evidence>
<name>A0A433UU60_9CYAN</name>
<dbReference type="OrthoDB" id="426345at2"/>
<reference evidence="1" key="2">
    <citation type="journal article" date="2019" name="Genome Biol. Evol.">
        <title>Day and night: Metabolic profiles and evolutionary relationships of six axenic non-marine cyanobacteria.</title>
        <authorList>
            <person name="Will S.E."/>
            <person name="Henke P."/>
            <person name="Boedeker C."/>
            <person name="Huang S."/>
            <person name="Brinkmann H."/>
            <person name="Rohde M."/>
            <person name="Jarek M."/>
            <person name="Friedl T."/>
            <person name="Seufert S."/>
            <person name="Schumacher M."/>
            <person name="Overmann J."/>
            <person name="Neumann-Schaal M."/>
            <person name="Petersen J."/>
        </authorList>
    </citation>
    <scope>NUCLEOTIDE SEQUENCE [LARGE SCALE GENOMIC DNA]</scope>
    <source>
        <strain evidence="1">PCC 7102</strain>
    </source>
</reference>
<accession>A0A433UU60</accession>
<dbReference type="InterPro" id="IPR031848">
    <property type="entry name" value="PrlF_antitoxin"/>
</dbReference>
<dbReference type="GO" id="GO:0003700">
    <property type="term" value="F:DNA-binding transcription factor activity"/>
    <property type="evidence" value="ECO:0007669"/>
    <property type="project" value="InterPro"/>
</dbReference>
<dbReference type="RefSeq" id="WP_127086485.1">
    <property type="nucleotide sequence ID" value="NZ_RSCL01000033.1"/>
</dbReference>
<comment type="caution">
    <text evidence="1">The sequence shown here is derived from an EMBL/GenBank/DDBJ whole genome shotgun (WGS) entry which is preliminary data.</text>
</comment>
<reference evidence="1" key="1">
    <citation type="submission" date="2018-12" db="EMBL/GenBank/DDBJ databases">
        <authorList>
            <person name="Will S."/>
            <person name="Neumann-Schaal M."/>
            <person name="Henke P."/>
        </authorList>
    </citation>
    <scope>NUCLEOTIDE SEQUENCE</scope>
    <source>
        <strain evidence="1">PCC 7102</strain>
    </source>
</reference>
<organism evidence="1 2">
    <name type="scientific">Dulcicalothrix desertica PCC 7102</name>
    <dbReference type="NCBI Taxonomy" id="232991"/>
    <lineage>
        <taxon>Bacteria</taxon>
        <taxon>Bacillati</taxon>
        <taxon>Cyanobacteriota</taxon>
        <taxon>Cyanophyceae</taxon>
        <taxon>Nostocales</taxon>
        <taxon>Calotrichaceae</taxon>
        <taxon>Dulcicalothrix</taxon>
    </lineage>
</organism>
<keyword evidence="2" id="KW-1185">Reference proteome</keyword>
<dbReference type="GO" id="GO:0097351">
    <property type="term" value="F:toxin sequestering activity"/>
    <property type="evidence" value="ECO:0007669"/>
    <property type="project" value="InterPro"/>
</dbReference>
<evidence type="ECO:0000313" key="1">
    <source>
        <dbReference type="EMBL" id="RUS97359.1"/>
    </source>
</evidence>
<proteinExistence type="predicted"/>
<gene>
    <name evidence="1" type="ORF">DSM106972_084620</name>
</gene>
<dbReference type="Pfam" id="PF15937">
    <property type="entry name" value="PrlF_antitoxin"/>
    <property type="match status" value="1"/>
</dbReference>
<dbReference type="GO" id="GO:0001558">
    <property type="term" value="P:regulation of cell growth"/>
    <property type="evidence" value="ECO:0007669"/>
    <property type="project" value="InterPro"/>
</dbReference>